<feature type="compositionally biased region" description="Polar residues" evidence="1">
    <location>
        <begin position="169"/>
        <end position="185"/>
    </location>
</feature>
<feature type="compositionally biased region" description="Low complexity" evidence="1">
    <location>
        <begin position="394"/>
        <end position="415"/>
    </location>
</feature>
<evidence type="ECO:0000313" key="3">
    <source>
        <dbReference type="Proteomes" id="UP001222325"/>
    </source>
</evidence>
<name>A0AAD6U1J3_9AGAR</name>
<feature type="region of interest" description="Disordered" evidence="1">
    <location>
        <begin position="254"/>
        <end position="451"/>
    </location>
</feature>
<proteinExistence type="predicted"/>
<accession>A0AAD6U1J3</accession>
<keyword evidence="3" id="KW-1185">Reference proteome</keyword>
<dbReference type="AlphaFoldDB" id="A0AAD6U1J3"/>
<feature type="compositionally biased region" description="Polar residues" evidence="1">
    <location>
        <begin position="129"/>
        <end position="139"/>
    </location>
</feature>
<dbReference type="Proteomes" id="UP001222325">
    <property type="component" value="Unassembled WGS sequence"/>
</dbReference>
<comment type="caution">
    <text evidence="2">The sequence shown here is derived from an EMBL/GenBank/DDBJ whole genome shotgun (WGS) entry which is preliminary data.</text>
</comment>
<sequence length="627" mass="68526">MALTQSARLPGPPSWDDEVVPALRKRLEGESRILSKRISAAVSISSLEDNEASYQPRPSYTQQRTSSDRDQTTRAAKSNGATSQRTRTYSTPKLSEIPIKSRSPDFSPRTQYSEPKPTRIPKARGRAGSVTTNNNTNGYSRYPTPPPPAESPDLRRNDGQPAPAKLVSKPSQDTIHIPMKQTSGLFNEPPPFMPGPESANSHDEAPPRPSNDSEERPFQHWYRGEVSRNGGVGELKLGKRQEMLEIANYGHTLKQKQAIAAMREEDRSTPISRRRKRSESTAGIESHRESLYLDDEHVNDVGRVLDEGPLTDVDAEMSDGDYYHQQHGFNTSTSSAPDRQDRTTTPTPQRQQATRIPSPAQQIQRGASEPPTFPASSSSLSQSARQTQNPKRGATASPPAASSSAAKKPRAAVTPKPKPKPKPRRVNPVVNEKDRRSVAYYPSPEGDEEDMADAIPSWTQPVAPPTGRWDDVVLPVVARKKGLDTLYQQANGSPQPKKVDEPVAPAPGTFGWDHSKYRPPREGDIQMDEFGRPVDRIAEDDGSDGHGAFGRPLYPPTEHERQTVGPKARAPPPAAQPSGPTPLAQYGQQQPDGVVNLDLEAAKLKFGGQPPPPEEDGGAGCCKCVVM</sequence>
<dbReference type="EMBL" id="JARJCN010000049">
    <property type="protein sequence ID" value="KAJ7081625.1"/>
    <property type="molecule type" value="Genomic_DNA"/>
</dbReference>
<feature type="compositionally biased region" description="Polar residues" evidence="1">
    <location>
        <begin position="42"/>
        <end position="65"/>
    </location>
</feature>
<feature type="compositionally biased region" description="Polar residues" evidence="1">
    <location>
        <begin position="73"/>
        <end position="93"/>
    </location>
</feature>
<feature type="compositionally biased region" description="Low complexity" evidence="1">
    <location>
        <begin position="343"/>
        <end position="355"/>
    </location>
</feature>
<evidence type="ECO:0000256" key="1">
    <source>
        <dbReference type="SAM" id="MobiDB-lite"/>
    </source>
</evidence>
<reference evidence="2" key="1">
    <citation type="submission" date="2023-03" db="EMBL/GenBank/DDBJ databases">
        <title>Massive genome expansion in bonnet fungi (Mycena s.s.) driven by repeated elements and novel gene families across ecological guilds.</title>
        <authorList>
            <consortium name="Lawrence Berkeley National Laboratory"/>
            <person name="Harder C.B."/>
            <person name="Miyauchi S."/>
            <person name="Viragh M."/>
            <person name="Kuo A."/>
            <person name="Thoen E."/>
            <person name="Andreopoulos B."/>
            <person name="Lu D."/>
            <person name="Skrede I."/>
            <person name="Drula E."/>
            <person name="Henrissat B."/>
            <person name="Morin E."/>
            <person name="Kohler A."/>
            <person name="Barry K."/>
            <person name="LaButti K."/>
            <person name="Morin E."/>
            <person name="Salamov A."/>
            <person name="Lipzen A."/>
            <person name="Mereny Z."/>
            <person name="Hegedus B."/>
            <person name="Baldrian P."/>
            <person name="Stursova M."/>
            <person name="Weitz H."/>
            <person name="Taylor A."/>
            <person name="Grigoriev I.V."/>
            <person name="Nagy L.G."/>
            <person name="Martin F."/>
            <person name="Kauserud H."/>
        </authorList>
    </citation>
    <scope>NUCLEOTIDE SEQUENCE</scope>
    <source>
        <strain evidence="2">CBHHK173m</strain>
    </source>
</reference>
<gene>
    <name evidence="2" type="ORF">B0H15DRAFT_912823</name>
</gene>
<feature type="compositionally biased region" description="Basic and acidic residues" evidence="1">
    <location>
        <begin position="513"/>
        <end position="539"/>
    </location>
</feature>
<feature type="region of interest" description="Disordered" evidence="1">
    <location>
        <begin position="488"/>
        <end position="596"/>
    </location>
</feature>
<feature type="compositionally biased region" description="Basic and acidic residues" evidence="1">
    <location>
        <begin position="285"/>
        <end position="306"/>
    </location>
</feature>
<evidence type="ECO:0000313" key="2">
    <source>
        <dbReference type="EMBL" id="KAJ7081625.1"/>
    </source>
</evidence>
<feature type="compositionally biased region" description="Basic and acidic residues" evidence="1">
    <location>
        <begin position="200"/>
        <end position="226"/>
    </location>
</feature>
<organism evidence="2 3">
    <name type="scientific">Mycena belliarum</name>
    <dbReference type="NCBI Taxonomy" id="1033014"/>
    <lineage>
        <taxon>Eukaryota</taxon>
        <taxon>Fungi</taxon>
        <taxon>Dikarya</taxon>
        <taxon>Basidiomycota</taxon>
        <taxon>Agaricomycotina</taxon>
        <taxon>Agaricomycetes</taxon>
        <taxon>Agaricomycetidae</taxon>
        <taxon>Agaricales</taxon>
        <taxon>Marasmiineae</taxon>
        <taxon>Mycenaceae</taxon>
        <taxon>Mycena</taxon>
    </lineage>
</organism>
<protein>
    <submittedName>
        <fullName evidence="2">Uncharacterized protein</fullName>
    </submittedName>
</protein>
<feature type="region of interest" description="Disordered" evidence="1">
    <location>
        <begin position="42"/>
        <end position="234"/>
    </location>
</feature>